<reference evidence="2 3" key="1">
    <citation type="journal article" date="2016" name="Nat. Commun.">
        <title>Thousands of microbial genomes shed light on interconnected biogeochemical processes in an aquifer system.</title>
        <authorList>
            <person name="Anantharaman K."/>
            <person name="Brown C.T."/>
            <person name="Hug L.A."/>
            <person name="Sharon I."/>
            <person name="Castelle C.J."/>
            <person name="Probst A.J."/>
            <person name="Thomas B.C."/>
            <person name="Singh A."/>
            <person name="Wilkins M.J."/>
            <person name="Karaoz U."/>
            <person name="Brodie E.L."/>
            <person name="Williams K.H."/>
            <person name="Hubbard S.S."/>
            <person name="Banfield J.F."/>
        </authorList>
    </citation>
    <scope>NUCLEOTIDE SEQUENCE [LARGE SCALE GENOMIC DNA]</scope>
</reference>
<evidence type="ECO:0000313" key="2">
    <source>
        <dbReference type="EMBL" id="OGN32068.1"/>
    </source>
</evidence>
<feature type="domain" description="NAD-dependent epimerase/dehydratase" evidence="1">
    <location>
        <begin position="6"/>
        <end position="233"/>
    </location>
</feature>
<dbReference type="Proteomes" id="UP000177676">
    <property type="component" value="Unassembled WGS sequence"/>
</dbReference>
<dbReference type="PANTHER" id="PTHR43245:SF52">
    <property type="entry name" value="NAD-DEPENDENT EPIMERASE_DEHYDRATASE"/>
    <property type="match status" value="1"/>
</dbReference>
<protein>
    <recommendedName>
        <fullName evidence="1">NAD-dependent epimerase/dehydratase domain-containing protein</fullName>
    </recommendedName>
</protein>
<dbReference type="EMBL" id="MGKS01000021">
    <property type="protein sequence ID" value="OGN32068.1"/>
    <property type="molecule type" value="Genomic_DNA"/>
</dbReference>
<accession>A0A1F8H506</accession>
<dbReference type="Pfam" id="PF01370">
    <property type="entry name" value="Epimerase"/>
    <property type="match status" value="1"/>
</dbReference>
<evidence type="ECO:0000259" key="1">
    <source>
        <dbReference type="Pfam" id="PF01370"/>
    </source>
</evidence>
<sequence>MKGRKVLITGSSGYLGQQLIENLAETPLIEKIIGFDLREPKSYPDKFCFIKGSILDRNFGEVVLAERPDTLVHGAWTFNPTHDLLLQDCVDLGGTLNVLYAAIKGGVKNFFYTGSTTCYGALPENPSEEPFLKEEDWVRHSAGRMSTAYRYARNKALVDLLFQLLQYPSGCLMDIFWIRGAIVVGPHTNNVVSHLARSPFTFGKFMFRVAGYDPPMQFISEHDMSEILYRAVRDRWGGVVNVAGDGTVKYSEVVRVLGRREICLPAWLLYPVTEMLWKLGIFKFPSSLIDLVRYPWVADTTKLKKEYGYQPLHTSREALVQLAGSL</sequence>
<dbReference type="SUPFAM" id="SSF51735">
    <property type="entry name" value="NAD(P)-binding Rossmann-fold domains"/>
    <property type="match status" value="1"/>
</dbReference>
<comment type="caution">
    <text evidence="2">The sequence shown here is derived from an EMBL/GenBank/DDBJ whole genome shotgun (WGS) entry which is preliminary data.</text>
</comment>
<evidence type="ECO:0000313" key="3">
    <source>
        <dbReference type="Proteomes" id="UP000177676"/>
    </source>
</evidence>
<proteinExistence type="predicted"/>
<organism evidence="2 3">
    <name type="scientific">Candidatus Yanofskybacteria bacterium RIFCSPLOWO2_02_FULL_43_10b</name>
    <dbReference type="NCBI Taxonomy" id="1802704"/>
    <lineage>
        <taxon>Bacteria</taxon>
        <taxon>Candidatus Yanofskyibacteriota</taxon>
    </lineage>
</organism>
<dbReference type="InterPro" id="IPR001509">
    <property type="entry name" value="Epimerase_deHydtase"/>
</dbReference>
<name>A0A1F8H506_9BACT</name>
<dbReference type="AlphaFoldDB" id="A0A1F8H506"/>
<dbReference type="Gene3D" id="3.40.50.720">
    <property type="entry name" value="NAD(P)-binding Rossmann-like Domain"/>
    <property type="match status" value="1"/>
</dbReference>
<dbReference type="InterPro" id="IPR050177">
    <property type="entry name" value="Lipid_A_modif_metabolic_enz"/>
</dbReference>
<dbReference type="InterPro" id="IPR036291">
    <property type="entry name" value="NAD(P)-bd_dom_sf"/>
</dbReference>
<gene>
    <name evidence="2" type="ORF">A3I92_00040</name>
</gene>
<dbReference type="PANTHER" id="PTHR43245">
    <property type="entry name" value="BIFUNCTIONAL POLYMYXIN RESISTANCE PROTEIN ARNA"/>
    <property type="match status" value="1"/>
</dbReference>